<proteinExistence type="predicted"/>
<feature type="signal peptide" evidence="2">
    <location>
        <begin position="1"/>
        <end position="18"/>
    </location>
</feature>
<evidence type="ECO:0000313" key="4">
    <source>
        <dbReference type="Proteomes" id="UP000813385"/>
    </source>
</evidence>
<organism evidence="3 4">
    <name type="scientific">Plectosphaerella cucumerina</name>
    <dbReference type="NCBI Taxonomy" id="40658"/>
    <lineage>
        <taxon>Eukaryota</taxon>
        <taxon>Fungi</taxon>
        <taxon>Dikarya</taxon>
        <taxon>Ascomycota</taxon>
        <taxon>Pezizomycotina</taxon>
        <taxon>Sordariomycetes</taxon>
        <taxon>Hypocreomycetidae</taxon>
        <taxon>Glomerellales</taxon>
        <taxon>Plectosphaerellaceae</taxon>
        <taxon>Plectosphaerella</taxon>
    </lineage>
</organism>
<feature type="region of interest" description="Disordered" evidence="1">
    <location>
        <begin position="42"/>
        <end position="73"/>
    </location>
</feature>
<evidence type="ECO:0000256" key="2">
    <source>
        <dbReference type="SAM" id="SignalP"/>
    </source>
</evidence>
<keyword evidence="4" id="KW-1185">Reference proteome</keyword>
<comment type="caution">
    <text evidence="3">The sequence shown here is derived from an EMBL/GenBank/DDBJ whole genome shotgun (WGS) entry which is preliminary data.</text>
</comment>
<sequence length="208" mass="20740">MKVFAPLVCLFAVAAANATTPGAPIPGAGAVPVPPPVAANPAAGNTTAAPPAAAPGAVPGTVPGQGAPLPSAADTPQCASAKILAQSIGVNILIQMQEQIRTTQVMMTLMTNPVNPQQFEAAKANLLSAVNDGIGLREANQLITPAGNPATEGIAVVANAQLTELRKSSSLTGNPATDMPVLQSLQQDFAGGIMQNQKNQQAALAGCP</sequence>
<accession>A0A8K0T7Y1</accession>
<protein>
    <submittedName>
        <fullName evidence="3">Uncharacterized protein</fullName>
    </submittedName>
</protein>
<gene>
    <name evidence="3" type="ORF">B0T11DRAFT_343205</name>
</gene>
<dbReference type="OrthoDB" id="3638982at2759"/>
<evidence type="ECO:0000313" key="3">
    <source>
        <dbReference type="EMBL" id="KAH7350048.1"/>
    </source>
</evidence>
<name>A0A8K0T7Y1_9PEZI</name>
<feature type="chain" id="PRO_5035442277" evidence="2">
    <location>
        <begin position="19"/>
        <end position="208"/>
    </location>
</feature>
<dbReference type="EMBL" id="JAGPXD010000006">
    <property type="protein sequence ID" value="KAH7350048.1"/>
    <property type="molecule type" value="Genomic_DNA"/>
</dbReference>
<dbReference type="AlphaFoldDB" id="A0A8K0T7Y1"/>
<reference evidence="3" key="1">
    <citation type="journal article" date="2021" name="Nat. Commun.">
        <title>Genetic determinants of endophytism in the Arabidopsis root mycobiome.</title>
        <authorList>
            <person name="Mesny F."/>
            <person name="Miyauchi S."/>
            <person name="Thiergart T."/>
            <person name="Pickel B."/>
            <person name="Atanasova L."/>
            <person name="Karlsson M."/>
            <person name="Huettel B."/>
            <person name="Barry K.W."/>
            <person name="Haridas S."/>
            <person name="Chen C."/>
            <person name="Bauer D."/>
            <person name="Andreopoulos W."/>
            <person name="Pangilinan J."/>
            <person name="LaButti K."/>
            <person name="Riley R."/>
            <person name="Lipzen A."/>
            <person name="Clum A."/>
            <person name="Drula E."/>
            <person name="Henrissat B."/>
            <person name="Kohler A."/>
            <person name="Grigoriev I.V."/>
            <person name="Martin F.M."/>
            <person name="Hacquard S."/>
        </authorList>
    </citation>
    <scope>NUCLEOTIDE SEQUENCE</scope>
    <source>
        <strain evidence="3">MPI-CAGE-AT-0016</strain>
    </source>
</reference>
<evidence type="ECO:0000256" key="1">
    <source>
        <dbReference type="SAM" id="MobiDB-lite"/>
    </source>
</evidence>
<dbReference type="Proteomes" id="UP000813385">
    <property type="component" value="Unassembled WGS sequence"/>
</dbReference>
<keyword evidence="2" id="KW-0732">Signal</keyword>
<feature type="compositionally biased region" description="Low complexity" evidence="1">
    <location>
        <begin position="42"/>
        <end position="68"/>
    </location>
</feature>